<sequence>MYTIHESCNELSSENYGSSSREGSSKAYEYNLRNKNFHNYNGKIDEDNKRKAGRFIHNFRAGCSEKGILNPPLSNEKYKDGNELFKVDRIRKTSSNSANTNSSGSTGEYVTIQYNKNAVLSSYMDKEVQKLGDVSGSLGNSISRAESGELRIKKKTLFMKYERDEELPVIKDNRGKDSMDSKCVLSEIDKKVNIGGFRDPGWYKKIPNWEKIIEERQSTVYRSYERLEMIGTGTYAKVWLLKDKVTGKKYAGKLLEPHTYPLDTVDRIERMFQSEIENLIISQCPGVVRLHKIIIGPEGSLLVQDYVDDGTIWRENCCVGEIEAFQHFIQLIQSVLFLQDRGVVHRDLKPTNILRYSDKKIVIGDFGWSERTNRLHLNPLEWPGTLEINPPEVLTFKGPLTEKIDNYAIGMNLLLFLTGRFICRQKGLDVTEAAPYILRVVELIRNDFNNKVLSKARQKCVNNDGDINSGFKQSQCFMWEIFIGFTDPNPETRWTIKKALFHPECIRQLIQCFNSNFSVIWHPQIISIIKSNIIPNSIHISNINLINVSGFNTNSNKHYQNNASLDEHHVSKVNVSMKNTNSNVSLRNIKMCSQSDQNYLNLIPGSVSSKHDQGFINSIVGYDNNTGFNNNLSHDYHVPIVNNDSDKFFLKQCQQKAVSGGTSLKPINFTATQKNVFRDDSLQPQIVLNQNANSIESCFSTTSLCNGNPSQFRYQHNSSSSSYINNFFIGNQKQAGIDNTIKQNSQYINKFHF</sequence>
<evidence type="ECO:0000256" key="3">
    <source>
        <dbReference type="ARBA" id="ARBA00022679"/>
    </source>
</evidence>
<name>A0AAV9Y0D2_9CRYT</name>
<keyword evidence="3" id="KW-0808">Transferase</keyword>
<dbReference type="GO" id="GO:0007165">
    <property type="term" value="P:signal transduction"/>
    <property type="evidence" value="ECO:0007669"/>
    <property type="project" value="TreeGrafter"/>
</dbReference>
<dbReference type="InterPro" id="IPR000719">
    <property type="entry name" value="Prot_kinase_dom"/>
</dbReference>
<feature type="compositionally biased region" description="Polar residues" evidence="10">
    <location>
        <begin position="9"/>
        <end position="22"/>
    </location>
</feature>
<comment type="catalytic activity">
    <reaction evidence="8">
        <text>L-seryl-[protein] + ATP = O-phospho-L-seryl-[protein] + ADP + H(+)</text>
        <dbReference type="Rhea" id="RHEA:17989"/>
        <dbReference type="Rhea" id="RHEA-COMP:9863"/>
        <dbReference type="Rhea" id="RHEA-COMP:11604"/>
        <dbReference type="ChEBI" id="CHEBI:15378"/>
        <dbReference type="ChEBI" id="CHEBI:29999"/>
        <dbReference type="ChEBI" id="CHEBI:30616"/>
        <dbReference type="ChEBI" id="CHEBI:83421"/>
        <dbReference type="ChEBI" id="CHEBI:456216"/>
        <dbReference type="EC" id="2.7.11.1"/>
    </reaction>
</comment>
<comment type="catalytic activity">
    <reaction evidence="7">
        <text>L-threonyl-[protein] + ATP = O-phospho-L-threonyl-[protein] + ADP + H(+)</text>
        <dbReference type="Rhea" id="RHEA:46608"/>
        <dbReference type="Rhea" id="RHEA-COMP:11060"/>
        <dbReference type="Rhea" id="RHEA-COMP:11605"/>
        <dbReference type="ChEBI" id="CHEBI:15378"/>
        <dbReference type="ChEBI" id="CHEBI:30013"/>
        <dbReference type="ChEBI" id="CHEBI:30616"/>
        <dbReference type="ChEBI" id="CHEBI:61977"/>
        <dbReference type="ChEBI" id="CHEBI:456216"/>
        <dbReference type="EC" id="2.7.11.1"/>
    </reaction>
</comment>
<dbReference type="AlphaFoldDB" id="A0AAV9Y0D2"/>
<reference evidence="12 13" key="1">
    <citation type="submission" date="2023-10" db="EMBL/GenBank/DDBJ databases">
        <title>Comparative genomics analysis reveals potential genetic determinants of host preference in Cryptosporidium xiaoi.</title>
        <authorList>
            <person name="Xiao L."/>
            <person name="Li J."/>
        </authorList>
    </citation>
    <scope>NUCLEOTIDE SEQUENCE [LARGE SCALE GENOMIC DNA]</scope>
    <source>
        <strain evidence="12 13">52996</strain>
    </source>
</reference>
<feature type="domain" description="Protein kinase" evidence="11">
    <location>
        <begin position="224"/>
        <end position="505"/>
    </location>
</feature>
<feature type="region of interest" description="Disordered" evidence="10">
    <location>
        <begin position="1"/>
        <end position="23"/>
    </location>
</feature>
<dbReference type="CDD" id="cd00180">
    <property type="entry name" value="PKc"/>
    <property type="match status" value="1"/>
</dbReference>
<evidence type="ECO:0000256" key="8">
    <source>
        <dbReference type="ARBA" id="ARBA00048679"/>
    </source>
</evidence>
<dbReference type="GO" id="GO:0005524">
    <property type="term" value="F:ATP binding"/>
    <property type="evidence" value="ECO:0007669"/>
    <property type="project" value="UniProtKB-UniRule"/>
</dbReference>
<dbReference type="InterPro" id="IPR011009">
    <property type="entry name" value="Kinase-like_dom_sf"/>
</dbReference>
<keyword evidence="6 9" id="KW-0067">ATP-binding</keyword>
<dbReference type="EMBL" id="JAWDEY010000007">
    <property type="protein sequence ID" value="KAK6590392.1"/>
    <property type="molecule type" value="Genomic_DNA"/>
</dbReference>
<gene>
    <name evidence="12" type="ORF">RS030_162543</name>
</gene>
<accession>A0AAV9Y0D2</accession>
<keyword evidence="2" id="KW-0723">Serine/threonine-protein kinase</keyword>
<dbReference type="SMART" id="SM00220">
    <property type="entry name" value="S_TKc"/>
    <property type="match status" value="1"/>
</dbReference>
<dbReference type="PANTHER" id="PTHR43895">
    <property type="entry name" value="CALCIUM/CALMODULIN-DEPENDENT PROTEIN KINASE KINASE-RELATED"/>
    <property type="match status" value="1"/>
</dbReference>
<evidence type="ECO:0000256" key="2">
    <source>
        <dbReference type="ARBA" id="ARBA00022527"/>
    </source>
</evidence>
<proteinExistence type="predicted"/>
<protein>
    <recommendedName>
        <fullName evidence="1">non-specific serine/threonine protein kinase</fullName>
        <ecNumber evidence="1">2.7.11.1</ecNumber>
    </recommendedName>
</protein>
<dbReference type="PROSITE" id="PS00107">
    <property type="entry name" value="PROTEIN_KINASE_ATP"/>
    <property type="match status" value="1"/>
</dbReference>
<keyword evidence="5 12" id="KW-0418">Kinase</keyword>
<dbReference type="EC" id="2.7.11.1" evidence="1"/>
<keyword evidence="13" id="KW-1185">Reference proteome</keyword>
<comment type="caution">
    <text evidence="12">The sequence shown here is derived from an EMBL/GenBank/DDBJ whole genome shotgun (WGS) entry which is preliminary data.</text>
</comment>
<evidence type="ECO:0000256" key="1">
    <source>
        <dbReference type="ARBA" id="ARBA00012513"/>
    </source>
</evidence>
<keyword evidence="4 9" id="KW-0547">Nucleotide-binding</keyword>
<dbReference type="GO" id="GO:0004674">
    <property type="term" value="F:protein serine/threonine kinase activity"/>
    <property type="evidence" value="ECO:0007669"/>
    <property type="project" value="UniProtKB-KW"/>
</dbReference>
<dbReference type="PANTHER" id="PTHR43895:SF32">
    <property type="entry name" value="SERINE_THREONINE-PROTEIN KINASE CHK1"/>
    <property type="match status" value="1"/>
</dbReference>
<dbReference type="InterPro" id="IPR017441">
    <property type="entry name" value="Protein_kinase_ATP_BS"/>
</dbReference>
<dbReference type="Gene3D" id="1.10.510.10">
    <property type="entry name" value="Transferase(Phosphotransferase) domain 1"/>
    <property type="match status" value="1"/>
</dbReference>
<evidence type="ECO:0000256" key="7">
    <source>
        <dbReference type="ARBA" id="ARBA00047899"/>
    </source>
</evidence>
<evidence type="ECO:0000313" key="12">
    <source>
        <dbReference type="EMBL" id="KAK6590392.1"/>
    </source>
</evidence>
<evidence type="ECO:0000256" key="5">
    <source>
        <dbReference type="ARBA" id="ARBA00022777"/>
    </source>
</evidence>
<dbReference type="PROSITE" id="PS50011">
    <property type="entry name" value="PROTEIN_KINASE_DOM"/>
    <property type="match status" value="1"/>
</dbReference>
<evidence type="ECO:0000256" key="4">
    <source>
        <dbReference type="ARBA" id="ARBA00022741"/>
    </source>
</evidence>
<evidence type="ECO:0000256" key="10">
    <source>
        <dbReference type="SAM" id="MobiDB-lite"/>
    </source>
</evidence>
<evidence type="ECO:0000256" key="6">
    <source>
        <dbReference type="ARBA" id="ARBA00022840"/>
    </source>
</evidence>
<evidence type="ECO:0000259" key="11">
    <source>
        <dbReference type="PROSITE" id="PS50011"/>
    </source>
</evidence>
<dbReference type="Pfam" id="PF00069">
    <property type="entry name" value="Pkinase"/>
    <property type="match status" value="1"/>
</dbReference>
<feature type="binding site" evidence="9">
    <location>
        <position position="253"/>
    </location>
    <ligand>
        <name>ATP</name>
        <dbReference type="ChEBI" id="CHEBI:30616"/>
    </ligand>
</feature>
<dbReference type="SUPFAM" id="SSF56112">
    <property type="entry name" value="Protein kinase-like (PK-like)"/>
    <property type="match status" value="1"/>
</dbReference>
<evidence type="ECO:0000256" key="9">
    <source>
        <dbReference type="PROSITE-ProRule" id="PRU10141"/>
    </source>
</evidence>
<evidence type="ECO:0000313" key="13">
    <source>
        <dbReference type="Proteomes" id="UP001311799"/>
    </source>
</evidence>
<organism evidence="12 13">
    <name type="scientific">Cryptosporidium xiaoi</name>
    <dbReference type="NCBI Taxonomy" id="659607"/>
    <lineage>
        <taxon>Eukaryota</taxon>
        <taxon>Sar</taxon>
        <taxon>Alveolata</taxon>
        <taxon>Apicomplexa</taxon>
        <taxon>Conoidasida</taxon>
        <taxon>Coccidia</taxon>
        <taxon>Eucoccidiorida</taxon>
        <taxon>Eimeriorina</taxon>
        <taxon>Cryptosporidiidae</taxon>
        <taxon>Cryptosporidium</taxon>
    </lineage>
</organism>
<dbReference type="Proteomes" id="UP001311799">
    <property type="component" value="Unassembled WGS sequence"/>
</dbReference>